<evidence type="ECO:0000313" key="15">
    <source>
        <dbReference type="Proteomes" id="UP000812440"/>
    </source>
</evidence>
<evidence type="ECO:0000256" key="10">
    <source>
        <dbReference type="ARBA" id="ARBA00023098"/>
    </source>
</evidence>
<keyword evidence="11" id="KW-0472">Membrane</keyword>
<dbReference type="FunFam" id="3.90.550.50:FF:000001">
    <property type="entry name" value="Hexosyltransferase"/>
    <property type="match status" value="1"/>
</dbReference>
<dbReference type="GO" id="GO:0008499">
    <property type="term" value="F:N-acetyl-beta-D-glucosaminide beta-(1,3)-galactosyltransferase activity"/>
    <property type="evidence" value="ECO:0007669"/>
    <property type="project" value="TreeGrafter"/>
</dbReference>
<keyword evidence="5" id="KW-0808">Transferase</keyword>
<keyword evidence="6" id="KW-0812">Transmembrane</keyword>
<evidence type="ECO:0000256" key="4">
    <source>
        <dbReference type="ARBA" id="ARBA00022676"/>
    </source>
</evidence>
<keyword evidence="7" id="KW-0735">Signal-anchor</keyword>
<dbReference type="InterPro" id="IPR002659">
    <property type="entry name" value="Glyco_trans_31"/>
</dbReference>
<evidence type="ECO:0000256" key="6">
    <source>
        <dbReference type="ARBA" id="ARBA00022692"/>
    </source>
</evidence>
<dbReference type="GO" id="GO:0006493">
    <property type="term" value="P:protein O-linked glycosylation"/>
    <property type="evidence" value="ECO:0007669"/>
    <property type="project" value="TreeGrafter"/>
</dbReference>
<dbReference type="OrthoDB" id="5957813at2759"/>
<gene>
    <name evidence="14" type="ORF">GDO86_020558</name>
</gene>
<organism evidence="14 15">
    <name type="scientific">Hymenochirus boettgeri</name>
    <name type="common">Congo dwarf clawed frog</name>
    <dbReference type="NCBI Taxonomy" id="247094"/>
    <lineage>
        <taxon>Eukaryota</taxon>
        <taxon>Metazoa</taxon>
        <taxon>Chordata</taxon>
        <taxon>Craniata</taxon>
        <taxon>Vertebrata</taxon>
        <taxon>Euteleostomi</taxon>
        <taxon>Amphibia</taxon>
        <taxon>Batrachia</taxon>
        <taxon>Anura</taxon>
        <taxon>Pipoidea</taxon>
        <taxon>Pipidae</taxon>
        <taxon>Pipinae</taxon>
        <taxon>Hymenochirus</taxon>
    </lineage>
</organism>
<evidence type="ECO:0000256" key="11">
    <source>
        <dbReference type="ARBA" id="ARBA00023136"/>
    </source>
</evidence>
<dbReference type="PANTHER" id="PTHR11214:SF151">
    <property type="entry name" value="HEXOSYLTRANSFERASE"/>
    <property type="match status" value="1"/>
</dbReference>
<evidence type="ECO:0000256" key="9">
    <source>
        <dbReference type="ARBA" id="ARBA00023034"/>
    </source>
</evidence>
<comment type="pathway">
    <text evidence="2">Protein modification; protein glycosylation.</text>
</comment>
<dbReference type="Proteomes" id="UP000812440">
    <property type="component" value="Unassembled WGS sequence"/>
</dbReference>
<evidence type="ECO:0000256" key="13">
    <source>
        <dbReference type="RuleBase" id="RU363063"/>
    </source>
</evidence>
<evidence type="ECO:0000313" key="14">
    <source>
        <dbReference type="EMBL" id="KAG8431662.1"/>
    </source>
</evidence>
<keyword evidence="9 13" id="KW-0333">Golgi apparatus</keyword>
<keyword evidence="12" id="KW-0325">Glycoprotein</keyword>
<comment type="subcellular location">
    <subcellularLocation>
        <location evidence="1 13">Golgi apparatus membrane</location>
        <topology evidence="1 13">Single-pass type II membrane protein</topology>
    </subcellularLocation>
</comment>
<sequence>MDLQGKCQNRNPFLVLLVAVESRDLDSRMAVRETWGNESNYGDVDVVTVFLVGLSIVETRKIQLLLEVENRVFGDIVQQDFMDTYYNLTIKTLMGMEWVAKYCPTASYVMKIDADIFLNLEYLVHNILPSGTPVHEDFFTGFILKNNVPVRDKASKRYVPIEMYPSDTYPTYCSGSGYVFSAVIAQKIYDKAQVVQIMPMEDVFMGICLNELNISITEPPSDIFIRKIEDYDRCQFNQLVTVHRYGRNKLRNVWMDFWSKKNLGCPEFQNRILG</sequence>
<evidence type="ECO:0000256" key="8">
    <source>
        <dbReference type="ARBA" id="ARBA00022989"/>
    </source>
</evidence>
<keyword evidence="8" id="KW-1133">Transmembrane helix</keyword>
<protein>
    <recommendedName>
        <fullName evidence="13">Hexosyltransferase</fullName>
        <ecNumber evidence="13">2.4.1.-</ecNumber>
    </recommendedName>
</protein>
<dbReference type="Pfam" id="PF01762">
    <property type="entry name" value="Galactosyl_T"/>
    <property type="match status" value="1"/>
</dbReference>
<comment type="similarity">
    <text evidence="3 13">Belongs to the glycosyltransferase 31 family.</text>
</comment>
<keyword evidence="10" id="KW-0443">Lipid metabolism</keyword>
<evidence type="ECO:0000256" key="5">
    <source>
        <dbReference type="ARBA" id="ARBA00022679"/>
    </source>
</evidence>
<dbReference type="EMBL" id="JAACNH010000102">
    <property type="protein sequence ID" value="KAG8431662.1"/>
    <property type="molecule type" value="Genomic_DNA"/>
</dbReference>
<accession>A0A8T2II55</accession>
<dbReference type="Gene3D" id="3.90.550.50">
    <property type="match status" value="1"/>
</dbReference>
<proteinExistence type="inferred from homology"/>
<comment type="caution">
    <text evidence="14">The sequence shown here is derived from an EMBL/GenBank/DDBJ whole genome shotgun (WGS) entry which is preliminary data.</text>
</comment>
<dbReference type="AlphaFoldDB" id="A0A8T2II55"/>
<reference evidence="14" key="1">
    <citation type="thesis" date="2020" institute="ProQuest LLC" country="789 East Eisenhower Parkway, Ann Arbor, MI, USA">
        <title>Comparative Genomics and Chromosome Evolution.</title>
        <authorList>
            <person name="Mudd A.B."/>
        </authorList>
    </citation>
    <scope>NUCLEOTIDE SEQUENCE</scope>
    <source>
        <strain evidence="14">Female2</strain>
        <tissue evidence="14">Blood</tissue>
    </source>
</reference>
<dbReference type="GO" id="GO:0006629">
    <property type="term" value="P:lipid metabolic process"/>
    <property type="evidence" value="ECO:0007669"/>
    <property type="project" value="UniProtKB-KW"/>
</dbReference>
<dbReference type="GO" id="GO:0000139">
    <property type="term" value="C:Golgi membrane"/>
    <property type="evidence" value="ECO:0007669"/>
    <property type="project" value="UniProtKB-SubCell"/>
</dbReference>
<dbReference type="EC" id="2.4.1.-" evidence="13"/>
<keyword evidence="15" id="KW-1185">Reference proteome</keyword>
<dbReference type="PANTHER" id="PTHR11214">
    <property type="entry name" value="BETA-1,3-N-ACETYLGLUCOSAMINYLTRANSFERASE"/>
    <property type="match status" value="1"/>
</dbReference>
<keyword evidence="4 13" id="KW-0328">Glycosyltransferase</keyword>
<evidence type="ECO:0000256" key="12">
    <source>
        <dbReference type="ARBA" id="ARBA00023180"/>
    </source>
</evidence>
<evidence type="ECO:0000256" key="2">
    <source>
        <dbReference type="ARBA" id="ARBA00004922"/>
    </source>
</evidence>
<evidence type="ECO:0000256" key="7">
    <source>
        <dbReference type="ARBA" id="ARBA00022968"/>
    </source>
</evidence>
<evidence type="ECO:0000256" key="3">
    <source>
        <dbReference type="ARBA" id="ARBA00008661"/>
    </source>
</evidence>
<evidence type="ECO:0000256" key="1">
    <source>
        <dbReference type="ARBA" id="ARBA00004323"/>
    </source>
</evidence>
<name>A0A8T2II55_9PIPI</name>